<reference evidence="2 3" key="1">
    <citation type="journal article" date="2010" name="Nature">
        <title>Genome sequencing and analysis of the model grass Brachypodium distachyon.</title>
        <authorList>
            <consortium name="International Brachypodium Initiative"/>
        </authorList>
    </citation>
    <scope>NUCLEOTIDE SEQUENCE [LARGE SCALE GENOMIC DNA]</scope>
    <source>
        <strain evidence="2 3">Bd21</strain>
    </source>
</reference>
<dbReference type="OrthoDB" id="682707at2759"/>
<evidence type="ECO:0000313" key="2">
    <source>
        <dbReference type="EMBL" id="PNT69036.1"/>
    </source>
</evidence>
<dbReference type="EMBL" id="CM000882">
    <property type="protein sequence ID" value="PNT69036.1"/>
    <property type="molecule type" value="Genomic_DNA"/>
</dbReference>
<gene>
    <name evidence="2" type="ORF">BRADI_3g48335v3</name>
</gene>
<evidence type="ECO:0000313" key="4">
    <source>
        <dbReference type="Proteomes" id="UP000008810"/>
    </source>
</evidence>
<keyword evidence="1" id="KW-0732">Signal</keyword>
<feature type="chain" id="PRO_5036319201" description="Reverse transcriptase zinc-binding domain-containing protein" evidence="1">
    <location>
        <begin position="18"/>
        <end position="110"/>
    </location>
</feature>
<evidence type="ECO:0008006" key="5">
    <source>
        <dbReference type="Google" id="ProtNLM"/>
    </source>
</evidence>
<dbReference type="EnsemblPlants" id="PNT69036">
    <property type="protein sequence ID" value="PNT69036"/>
    <property type="gene ID" value="BRADI_3g48335v3"/>
</dbReference>
<reference evidence="2" key="2">
    <citation type="submission" date="2017-06" db="EMBL/GenBank/DDBJ databases">
        <title>WGS assembly of Brachypodium distachyon.</title>
        <authorList>
            <consortium name="The International Brachypodium Initiative"/>
            <person name="Lucas S."/>
            <person name="Harmon-Smith M."/>
            <person name="Lail K."/>
            <person name="Tice H."/>
            <person name="Grimwood J."/>
            <person name="Bruce D."/>
            <person name="Barry K."/>
            <person name="Shu S."/>
            <person name="Lindquist E."/>
            <person name="Wang M."/>
            <person name="Pitluck S."/>
            <person name="Vogel J.P."/>
            <person name="Garvin D.F."/>
            <person name="Mockler T.C."/>
            <person name="Schmutz J."/>
            <person name="Rokhsar D."/>
            <person name="Bevan M.W."/>
        </authorList>
    </citation>
    <scope>NUCLEOTIDE SEQUENCE</scope>
    <source>
        <strain evidence="2">Bd21</strain>
    </source>
</reference>
<organism evidence="2">
    <name type="scientific">Brachypodium distachyon</name>
    <name type="common">Purple false brome</name>
    <name type="synonym">Trachynia distachya</name>
    <dbReference type="NCBI Taxonomy" id="15368"/>
    <lineage>
        <taxon>Eukaryota</taxon>
        <taxon>Viridiplantae</taxon>
        <taxon>Streptophyta</taxon>
        <taxon>Embryophyta</taxon>
        <taxon>Tracheophyta</taxon>
        <taxon>Spermatophyta</taxon>
        <taxon>Magnoliopsida</taxon>
        <taxon>Liliopsida</taxon>
        <taxon>Poales</taxon>
        <taxon>Poaceae</taxon>
        <taxon>BOP clade</taxon>
        <taxon>Pooideae</taxon>
        <taxon>Stipodae</taxon>
        <taxon>Brachypodieae</taxon>
        <taxon>Brachypodium</taxon>
    </lineage>
</organism>
<reference evidence="3" key="3">
    <citation type="submission" date="2018-08" db="UniProtKB">
        <authorList>
            <consortium name="EnsemblPlants"/>
        </authorList>
    </citation>
    <scope>IDENTIFICATION</scope>
    <source>
        <strain evidence="3">cv. Bd21</strain>
    </source>
</reference>
<evidence type="ECO:0000313" key="3">
    <source>
        <dbReference type="EnsemblPlants" id="PNT69036"/>
    </source>
</evidence>
<keyword evidence="4" id="KW-1185">Reference proteome</keyword>
<protein>
    <recommendedName>
        <fullName evidence="5">Reverse transcriptase zinc-binding domain-containing protein</fullName>
    </recommendedName>
</protein>
<accession>A0A2K2D433</accession>
<dbReference type="InParanoid" id="A0A2K2D433"/>
<dbReference type="Gramene" id="PNT69036">
    <property type="protein sequence ID" value="PNT69036"/>
    <property type="gene ID" value="BRADI_3g48335v3"/>
</dbReference>
<evidence type="ECO:0000256" key="1">
    <source>
        <dbReference type="SAM" id="SignalP"/>
    </source>
</evidence>
<proteinExistence type="predicted"/>
<dbReference type="Proteomes" id="UP000008810">
    <property type="component" value="Chromosome 3"/>
</dbReference>
<feature type="signal peptide" evidence="1">
    <location>
        <begin position="1"/>
        <end position="17"/>
    </location>
</feature>
<sequence length="110" mass="12730">MRQVWWKILCAWGAIQWLPDERSSLTEWWENVRLQGRSRKNLATTSTLVFWMIWKHRNAIVFDGETPGVDKILRAIQVEGADWKSAGLFFDIFSFFPGPDSVGVEWTGVG</sequence>
<dbReference type="AlphaFoldDB" id="A0A2K2D433"/>
<name>A0A2K2D433_BRADI</name>